<feature type="non-terminal residue" evidence="2">
    <location>
        <position position="84"/>
    </location>
</feature>
<evidence type="ECO:0000313" key="2">
    <source>
        <dbReference type="EMBL" id="PNJ62615.1"/>
    </source>
</evidence>
<dbReference type="ESTHER" id="ponab-q5r545">
    <property type="family name" value="Carb_B_Chordata"/>
</dbReference>
<dbReference type="EMBL" id="NDHI03003406">
    <property type="protein sequence ID" value="PNJ62615.1"/>
    <property type="molecule type" value="Genomic_DNA"/>
</dbReference>
<reference evidence="2" key="1">
    <citation type="submission" date="2017-12" db="EMBL/GenBank/DDBJ databases">
        <title>High-resolution comparative analysis of great ape genomes.</title>
        <authorList>
            <person name="Pollen A."/>
            <person name="Hastie A."/>
            <person name="Hormozdiari F."/>
            <person name="Dougherty M."/>
            <person name="Liu R."/>
            <person name="Chaisson M."/>
            <person name="Hoppe E."/>
            <person name="Hill C."/>
            <person name="Pang A."/>
            <person name="Hillier L."/>
            <person name="Baker C."/>
            <person name="Armstrong J."/>
            <person name="Shendure J."/>
            <person name="Paten B."/>
            <person name="Wilson R."/>
            <person name="Chao H."/>
            <person name="Schneider V."/>
            <person name="Ventura M."/>
            <person name="Kronenberg Z."/>
            <person name="Murali S."/>
            <person name="Gordon D."/>
            <person name="Cantsilieris S."/>
            <person name="Munson K."/>
            <person name="Nelson B."/>
            <person name="Raja A."/>
            <person name="Underwood J."/>
            <person name="Diekhans M."/>
            <person name="Fiddes I."/>
            <person name="Haussler D."/>
            <person name="Eichler E."/>
        </authorList>
    </citation>
    <scope>NUCLEOTIDE SEQUENCE [LARGE SCALE GENOMIC DNA]</scope>
    <source>
        <strain evidence="2">Susie</strain>
    </source>
</reference>
<comment type="caution">
    <text evidence="2">The sequence shown here is derived from an EMBL/GenBank/DDBJ whole genome shotgun (WGS) entry which is preliminary data.</text>
</comment>
<proteinExistence type="predicted"/>
<evidence type="ECO:0000259" key="1">
    <source>
        <dbReference type="Pfam" id="PF00135"/>
    </source>
</evidence>
<protein>
    <submittedName>
        <fullName evidence="2">CES1 isoform 6</fullName>
    </submittedName>
</protein>
<feature type="domain" description="Carboxylesterase type B" evidence="1">
    <location>
        <begin position="1"/>
        <end position="77"/>
    </location>
</feature>
<dbReference type="Pfam" id="PF00135">
    <property type="entry name" value="COesterase"/>
    <property type="match status" value="1"/>
</dbReference>
<organism evidence="2">
    <name type="scientific">Pongo abelii</name>
    <name type="common">Sumatran orangutan</name>
    <name type="synonym">Pongo pygmaeus abelii</name>
    <dbReference type="NCBI Taxonomy" id="9601"/>
    <lineage>
        <taxon>Eukaryota</taxon>
        <taxon>Metazoa</taxon>
        <taxon>Chordata</taxon>
        <taxon>Craniata</taxon>
        <taxon>Vertebrata</taxon>
        <taxon>Euteleostomi</taxon>
        <taxon>Mammalia</taxon>
        <taxon>Eutheria</taxon>
        <taxon>Euarchontoglires</taxon>
        <taxon>Primates</taxon>
        <taxon>Haplorrhini</taxon>
        <taxon>Catarrhini</taxon>
        <taxon>Hominidae</taxon>
        <taxon>Pongo</taxon>
    </lineage>
</organism>
<dbReference type="SUPFAM" id="SSF53474">
    <property type="entry name" value="alpha/beta-Hydrolases"/>
    <property type="match status" value="1"/>
</dbReference>
<dbReference type="Gene3D" id="3.40.50.1820">
    <property type="entry name" value="alpha/beta hydrolase"/>
    <property type="match status" value="1"/>
</dbReference>
<dbReference type="InterPro" id="IPR002018">
    <property type="entry name" value="CarbesteraseB"/>
</dbReference>
<dbReference type="AlphaFoldDB" id="A0A2J8VYK2"/>
<accession>A0A2J8VYK2</accession>
<gene>
    <name evidence="2" type="ORF">CR201_G0014560</name>
</gene>
<sequence length="84" mass="9680">QQKTEEELLETTLKMKFLSLDLQGDPRESQPFLGTVIDGVLLLKTPEELQAERKFHTVPYMVGINKQEFGWIIPMGTVDIRIYS</sequence>
<name>A0A2J8VYK2_PONAB</name>
<feature type="non-terminal residue" evidence="2">
    <location>
        <position position="1"/>
    </location>
</feature>
<dbReference type="InterPro" id="IPR029058">
    <property type="entry name" value="AB_hydrolase_fold"/>
</dbReference>